<gene>
    <name evidence="2" type="ORF">SSLN_LOCUS19205</name>
</gene>
<dbReference type="AlphaFoldDB" id="A0A183TRV7"/>
<dbReference type="Proteomes" id="UP000275846">
    <property type="component" value="Unassembled WGS sequence"/>
</dbReference>
<protein>
    <submittedName>
        <fullName evidence="4">Reverse transcriptase domain-containing protein</fullName>
    </submittedName>
</protein>
<evidence type="ECO:0000313" key="2">
    <source>
        <dbReference type="EMBL" id="VDM05591.1"/>
    </source>
</evidence>
<reference evidence="4" key="1">
    <citation type="submission" date="2016-06" db="UniProtKB">
        <authorList>
            <consortium name="WormBaseParasite"/>
        </authorList>
    </citation>
    <scope>IDENTIFICATION</scope>
</reference>
<evidence type="ECO:0000313" key="4">
    <source>
        <dbReference type="WBParaSite" id="SSLN_0001993101-mRNA-1"/>
    </source>
</evidence>
<reference evidence="2 3" key="2">
    <citation type="submission" date="2018-11" db="EMBL/GenBank/DDBJ databases">
        <authorList>
            <consortium name="Pathogen Informatics"/>
        </authorList>
    </citation>
    <scope>NUCLEOTIDE SEQUENCE [LARGE SCALE GENOMIC DNA]</scope>
    <source>
        <strain evidence="2 3">NST_G2</strain>
    </source>
</reference>
<organism evidence="4">
    <name type="scientific">Schistocephalus solidus</name>
    <name type="common">Tapeworm</name>
    <dbReference type="NCBI Taxonomy" id="70667"/>
    <lineage>
        <taxon>Eukaryota</taxon>
        <taxon>Metazoa</taxon>
        <taxon>Spiralia</taxon>
        <taxon>Lophotrochozoa</taxon>
        <taxon>Platyhelminthes</taxon>
        <taxon>Cestoda</taxon>
        <taxon>Eucestoda</taxon>
        <taxon>Diphyllobothriidea</taxon>
        <taxon>Diphyllobothriidae</taxon>
        <taxon>Schistocephalus</taxon>
    </lineage>
</organism>
<proteinExistence type="predicted"/>
<evidence type="ECO:0000313" key="3">
    <source>
        <dbReference type="Proteomes" id="UP000275846"/>
    </source>
</evidence>
<dbReference type="OrthoDB" id="6286770at2759"/>
<keyword evidence="3" id="KW-1185">Reference proteome</keyword>
<feature type="region of interest" description="Disordered" evidence="1">
    <location>
        <begin position="1"/>
        <end position="33"/>
    </location>
</feature>
<accession>A0A183TRV7</accession>
<evidence type="ECO:0000256" key="1">
    <source>
        <dbReference type="SAM" id="MobiDB-lite"/>
    </source>
</evidence>
<name>A0A183TRV7_SCHSO</name>
<dbReference type="WBParaSite" id="SSLN_0001993101-mRNA-1">
    <property type="protein sequence ID" value="SSLN_0001993101-mRNA-1"/>
    <property type="gene ID" value="SSLN_0001993101"/>
</dbReference>
<sequence>MPDEKSWVQQPAADGPTTKSRPTTLKLATGSNDSSSNLLAIKADFLTPTISQFLQKHAPSNTPGQFISPISADNKLISDVPLFRQFLVTFTSLMSPLDCYLKPFRKVANLAYTVRLVKVVIPNEILVSLVDGQPPEVMLGFRAPVRKFPTAVISVTVTPVDS</sequence>
<dbReference type="EMBL" id="UYSU01046621">
    <property type="protein sequence ID" value="VDM05591.1"/>
    <property type="molecule type" value="Genomic_DNA"/>
</dbReference>